<dbReference type="InterPro" id="IPR026268">
    <property type="entry name" value="RseC"/>
</dbReference>
<protein>
    <submittedName>
        <fullName evidence="2">SoxR reducing system RseC family protein</fullName>
    </submittedName>
</protein>
<keyword evidence="1" id="KW-1133">Transmembrane helix</keyword>
<accession>A0ABZ2RII8</accession>
<reference evidence="2 3" key="1">
    <citation type="submission" date="2024-03" db="EMBL/GenBank/DDBJ databases">
        <title>Complete genome of BD2.</title>
        <authorList>
            <person name="Cao G."/>
        </authorList>
    </citation>
    <scope>NUCLEOTIDE SEQUENCE [LARGE SCALE GENOMIC DNA]</scope>
    <source>
        <strain evidence="2 3">BD2</strain>
    </source>
</reference>
<name>A0ABZ2RII8_ECTME</name>
<proteinExistence type="predicted"/>
<gene>
    <name evidence="2" type="ORF">WG219_14535</name>
</gene>
<keyword evidence="3" id="KW-1185">Reference proteome</keyword>
<evidence type="ECO:0000256" key="1">
    <source>
        <dbReference type="SAM" id="Phobius"/>
    </source>
</evidence>
<keyword evidence="1" id="KW-0812">Transmembrane</keyword>
<dbReference type="PIRSF" id="PIRSF004923">
    <property type="entry name" value="RseC"/>
    <property type="match status" value="1"/>
</dbReference>
<dbReference type="EMBL" id="CP148074">
    <property type="protein sequence ID" value="WXL24531.1"/>
    <property type="molecule type" value="Genomic_DNA"/>
</dbReference>
<feature type="transmembrane region" description="Helical" evidence="1">
    <location>
        <begin position="80"/>
        <end position="100"/>
    </location>
</feature>
<dbReference type="Pfam" id="PF04246">
    <property type="entry name" value="RseC_MucC"/>
    <property type="match status" value="1"/>
</dbReference>
<dbReference type="InterPro" id="IPR007359">
    <property type="entry name" value="SigmaE_reg_RseC_MucC"/>
</dbReference>
<dbReference type="Proteomes" id="UP001476583">
    <property type="component" value="Chromosome"/>
</dbReference>
<evidence type="ECO:0000313" key="3">
    <source>
        <dbReference type="Proteomes" id="UP001476583"/>
    </source>
</evidence>
<organism evidence="2 3">
    <name type="scientific">Ectopseudomonas mendocina</name>
    <name type="common">Pseudomonas mendocina</name>
    <dbReference type="NCBI Taxonomy" id="300"/>
    <lineage>
        <taxon>Bacteria</taxon>
        <taxon>Pseudomonadati</taxon>
        <taxon>Pseudomonadota</taxon>
        <taxon>Gammaproteobacteria</taxon>
        <taxon>Pseudomonadales</taxon>
        <taxon>Pseudomonadaceae</taxon>
        <taxon>Ectopseudomonas</taxon>
    </lineage>
</organism>
<dbReference type="PANTHER" id="PTHR35867">
    <property type="entry name" value="PROTEIN RSEC"/>
    <property type="match status" value="1"/>
</dbReference>
<sequence length="151" mass="16548">MIEERGRVVALEPGAVWVETRRQSTCGSCSAKAGCGHGVLQQLGFRERYARVRALSDLDLQLGDSVVIGVREDTLVRGSLMVYLLPLLGLFAAAVLVEQMAVDERWVILSALLGFVVAGGVVRWRNRFWVNDAAMQPVVLRAYLAVGATEY</sequence>
<dbReference type="PANTHER" id="PTHR35867:SF1">
    <property type="entry name" value="PROTEIN RSEC"/>
    <property type="match status" value="1"/>
</dbReference>
<keyword evidence="1" id="KW-0472">Membrane</keyword>
<feature type="transmembrane region" description="Helical" evidence="1">
    <location>
        <begin position="106"/>
        <end position="124"/>
    </location>
</feature>
<evidence type="ECO:0000313" key="2">
    <source>
        <dbReference type="EMBL" id="WXL24531.1"/>
    </source>
</evidence>